<proteinExistence type="predicted"/>
<dbReference type="OMA" id="HIRKTHV"/>
<feature type="transmembrane region" description="Helical" evidence="1">
    <location>
        <begin position="122"/>
        <end position="140"/>
    </location>
</feature>
<keyword evidence="1" id="KW-0472">Membrane</keyword>
<keyword evidence="3" id="KW-1185">Reference proteome</keyword>
<protein>
    <submittedName>
        <fullName evidence="2">Uncharacterized protein</fullName>
    </submittedName>
</protein>
<dbReference type="Proteomes" id="UP000007148">
    <property type="component" value="Unassembled WGS sequence"/>
</dbReference>
<evidence type="ECO:0000313" key="3">
    <source>
        <dbReference type="Proteomes" id="UP000007148"/>
    </source>
</evidence>
<feature type="transmembrane region" description="Helical" evidence="1">
    <location>
        <begin position="152"/>
        <end position="175"/>
    </location>
</feature>
<organism evidence="2 3">
    <name type="scientific">Serendipita indica (strain DSM 11827)</name>
    <name type="common">Root endophyte fungus</name>
    <name type="synonym">Piriformospora indica</name>
    <dbReference type="NCBI Taxonomy" id="1109443"/>
    <lineage>
        <taxon>Eukaryota</taxon>
        <taxon>Fungi</taxon>
        <taxon>Dikarya</taxon>
        <taxon>Basidiomycota</taxon>
        <taxon>Agaricomycotina</taxon>
        <taxon>Agaricomycetes</taxon>
        <taxon>Sebacinales</taxon>
        <taxon>Serendipitaceae</taxon>
        <taxon>Serendipita</taxon>
    </lineage>
</organism>
<dbReference type="HOGENOM" id="CLU_130539_0_0_1"/>
<name>G4U1Z0_SERID</name>
<dbReference type="OrthoDB" id="3218918at2759"/>
<sequence length="176" mass="19865">MERTTLDQPNILGLCLVLSFFQGGVTANTIHISSESAMFSTLVSTNPLWVQWIYISSFIVQSCDTVAFITLKGFPFFKRSTGNLTPFSIFVVRTYAATLFPFKLLCFLLRKHHIAHSEVGQAVGICFGLMHIATPLWYFYASRTIGRARFRVEPFPVIMAVHIGWVTWTFAAFLLA</sequence>
<dbReference type="EMBL" id="CAFZ01001751">
    <property type="protein sequence ID" value="CCA77583.1"/>
    <property type="molecule type" value="Genomic_DNA"/>
</dbReference>
<feature type="transmembrane region" description="Helical" evidence="1">
    <location>
        <begin position="51"/>
        <end position="71"/>
    </location>
</feature>
<comment type="caution">
    <text evidence="2">The sequence shown here is derived from an EMBL/GenBank/DDBJ whole genome shotgun (WGS) entry which is preliminary data.</text>
</comment>
<dbReference type="InParanoid" id="G4U1Z0"/>
<evidence type="ECO:0000313" key="2">
    <source>
        <dbReference type="EMBL" id="CCA77583.1"/>
    </source>
</evidence>
<accession>G4U1Z0</accession>
<reference evidence="2 3" key="1">
    <citation type="journal article" date="2011" name="PLoS Pathog.">
        <title>Endophytic Life Strategies Decoded by Genome and Transcriptome Analyses of the Mutualistic Root Symbiont Piriformospora indica.</title>
        <authorList>
            <person name="Zuccaro A."/>
            <person name="Lahrmann U."/>
            <person name="Guldener U."/>
            <person name="Langen G."/>
            <person name="Pfiffi S."/>
            <person name="Biedenkopf D."/>
            <person name="Wong P."/>
            <person name="Samans B."/>
            <person name="Grimm C."/>
            <person name="Basiewicz M."/>
            <person name="Murat C."/>
            <person name="Martin F."/>
            <person name="Kogel K.H."/>
        </authorList>
    </citation>
    <scope>NUCLEOTIDE SEQUENCE [LARGE SCALE GENOMIC DNA]</scope>
    <source>
        <strain evidence="2 3">DSM 11827</strain>
    </source>
</reference>
<keyword evidence="1" id="KW-1133">Transmembrane helix</keyword>
<feature type="transmembrane region" description="Helical" evidence="1">
    <location>
        <begin position="83"/>
        <end position="102"/>
    </location>
</feature>
<keyword evidence="1" id="KW-0812">Transmembrane</keyword>
<gene>
    <name evidence="2" type="ORF">PIIN_11560</name>
</gene>
<evidence type="ECO:0000256" key="1">
    <source>
        <dbReference type="SAM" id="Phobius"/>
    </source>
</evidence>
<dbReference type="AlphaFoldDB" id="G4U1Z0"/>